<dbReference type="AlphaFoldDB" id="A0AAV4AKB5"/>
<dbReference type="Proteomes" id="UP000735302">
    <property type="component" value="Unassembled WGS sequence"/>
</dbReference>
<dbReference type="EMBL" id="BLXT01004325">
    <property type="protein sequence ID" value="GFO11621.1"/>
    <property type="molecule type" value="Genomic_DNA"/>
</dbReference>
<comment type="caution">
    <text evidence="1">The sequence shown here is derived from an EMBL/GenBank/DDBJ whole genome shotgun (WGS) entry which is preliminary data.</text>
</comment>
<accession>A0AAV4AKB5</accession>
<gene>
    <name evidence="1" type="ORF">PoB_003812600</name>
</gene>
<proteinExistence type="predicted"/>
<protein>
    <submittedName>
        <fullName evidence="1">Uncharacterized protein</fullName>
    </submittedName>
</protein>
<organism evidence="1 2">
    <name type="scientific">Plakobranchus ocellatus</name>
    <dbReference type="NCBI Taxonomy" id="259542"/>
    <lineage>
        <taxon>Eukaryota</taxon>
        <taxon>Metazoa</taxon>
        <taxon>Spiralia</taxon>
        <taxon>Lophotrochozoa</taxon>
        <taxon>Mollusca</taxon>
        <taxon>Gastropoda</taxon>
        <taxon>Heterobranchia</taxon>
        <taxon>Euthyneura</taxon>
        <taxon>Panpulmonata</taxon>
        <taxon>Sacoglossa</taxon>
        <taxon>Placobranchoidea</taxon>
        <taxon>Plakobranchidae</taxon>
        <taxon>Plakobranchus</taxon>
    </lineage>
</organism>
<keyword evidence="2" id="KW-1185">Reference proteome</keyword>
<name>A0AAV4AKB5_9GAST</name>
<reference evidence="1 2" key="1">
    <citation type="journal article" date="2021" name="Elife">
        <title>Chloroplast acquisition without the gene transfer in kleptoplastic sea slugs, Plakobranchus ocellatus.</title>
        <authorList>
            <person name="Maeda T."/>
            <person name="Takahashi S."/>
            <person name="Yoshida T."/>
            <person name="Shimamura S."/>
            <person name="Takaki Y."/>
            <person name="Nagai Y."/>
            <person name="Toyoda A."/>
            <person name="Suzuki Y."/>
            <person name="Arimoto A."/>
            <person name="Ishii H."/>
            <person name="Satoh N."/>
            <person name="Nishiyama T."/>
            <person name="Hasebe M."/>
            <person name="Maruyama T."/>
            <person name="Minagawa J."/>
            <person name="Obokata J."/>
            <person name="Shigenobu S."/>
        </authorList>
    </citation>
    <scope>NUCLEOTIDE SEQUENCE [LARGE SCALE GENOMIC DNA]</scope>
</reference>
<evidence type="ECO:0000313" key="2">
    <source>
        <dbReference type="Proteomes" id="UP000735302"/>
    </source>
</evidence>
<sequence length="121" mass="13446">MSFCERTGLAASPVQDLWPCECDSNRTAMCKHCCLDRAILDSTCQVMGGSFKDGTACLRGKCFHGRCLDRKDIRKDLSPLQPASIFGRVRVDQDHTLDGTFITAQSWPLLLEAQLVLLILL</sequence>
<evidence type="ECO:0000313" key="1">
    <source>
        <dbReference type="EMBL" id="GFO11621.1"/>
    </source>
</evidence>